<accession>A0AAW1RH20</accession>
<feature type="signal peptide" evidence="1">
    <location>
        <begin position="1"/>
        <end position="22"/>
    </location>
</feature>
<dbReference type="EMBL" id="JALJOU010000038">
    <property type="protein sequence ID" value="KAK9832791.1"/>
    <property type="molecule type" value="Genomic_DNA"/>
</dbReference>
<keyword evidence="3" id="KW-1185">Reference proteome</keyword>
<sequence length="82" mass="8686">MQCWRRRHTCWIVCFRCRGAPAAIEAAAREALSQATSDIFAAYKLAELNAAGAPDFAAAVRGAAAGLITALEVVSVQSPHMP</sequence>
<evidence type="ECO:0000256" key="1">
    <source>
        <dbReference type="SAM" id="SignalP"/>
    </source>
</evidence>
<keyword evidence="1" id="KW-0732">Signal</keyword>
<name>A0AAW1RH20_9CHLO</name>
<gene>
    <name evidence="2" type="ORF">WJX81_001085</name>
</gene>
<protein>
    <submittedName>
        <fullName evidence="2">Uncharacterized protein</fullName>
    </submittedName>
</protein>
<evidence type="ECO:0000313" key="3">
    <source>
        <dbReference type="Proteomes" id="UP001445335"/>
    </source>
</evidence>
<comment type="caution">
    <text evidence="2">The sequence shown here is derived from an EMBL/GenBank/DDBJ whole genome shotgun (WGS) entry which is preliminary data.</text>
</comment>
<dbReference type="Proteomes" id="UP001445335">
    <property type="component" value="Unassembled WGS sequence"/>
</dbReference>
<organism evidence="2 3">
    <name type="scientific">Elliptochloris bilobata</name>
    <dbReference type="NCBI Taxonomy" id="381761"/>
    <lineage>
        <taxon>Eukaryota</taxon>
        <taxon>Viridiplantae</taxon>
        <taxon>Chlorophyta</taxon>
        <taxon>core chlorophytes</taxon>
        <taxon>Trebouxiophyceae</taxon>
        <taxon>Trebouxiophyceae incertae sedis</taxon>
        <taxon>Elliptochloris clade</taxon>
        <taxon>Elliptochloris</taxon>
    </lineage>
</organism>
<evidence type="ECO:0000313" key="2">
    <source>
        <dbReference type="EMBL" id="KAK9832791.1"/>
    </source>
</evidence>
<reference evidence="2 3" key="1">
    <citation type="journal article" date="2024" name="Nat. Commun.">
        <title>Phylogenomics reveals the evolutionary origins of lichenization in chlorophyte algae.</title>
        <authorList>
            <person name="Puginier C."/>
            <person name="Libourel C."/>
            <person name="Otte J."/>
            <person name="Skaloud P."/>
            <person name="Haon M."/>
            <person name="Grisel S."/>
            <person name="Petersen M."/>
            <person name="Berrin J.G."/>
            <person name="Delaux P.M."/>
            <person name="Dal Grande F."/>
            <person name="Keller J."/>
        </authorList>
    </citation>
    <scope>NUCLEOTIDE SEQUENCE [LARGE SCALE GENOMIC DNA]</scope>
    <source>
        <strain evidence="2 3">SAG 245.80</strain>
    </source>
</reference>
<dbReference type="AlphaFoldDB" id="A0AAW1RH20"/>
<feature type="chain" id="PRO_5043587270" evidence="1">
    <location>
        <begin position="23"/>
        <end position="82"/>
    </location>
</feature>
<proteinExistence type="predicted"/>